<dbReference type="InterPro" id="IPR002734">
    <property type="entry name" value="RibDG_C"/>
</dbReference>
<gene>
    <name evidence="2" type="ORF">Q2T77_24855</name>
</gene>
<protein>
    <submittedName>
        <fullName evidence="2">Dihydrofolate reductase family protein</fullName>
    </submittedName>
</protein>
<dbReference type="Pfam" id="PF01872">
    <property type="entry name" value="RibD_C"/>
    <property type="match status" value="1"/>
</dbReference>
<feature type="domain" description="Bacterial bifunctional deaminase-reductase C-terminal" evidence="1">
    <location>
        <begin position="102"/>
        <end position="169"/>
    </location>
</feature>
<dbReference type="RefSeq" id="WP_301813253.1">
    <property type="nucleotide sequence ID" value="NZ_JAUJZH010000020.1"/>
</dbReference>
<comment type="caution">
    <text evidence="2">The sequence shown here is derived from an EMBL/GenBank/DDBJ whole genome shotgun (WGS) entry which is preliminary data.</text>
</comment>
<dbReference type="SUPFAM" id="SSF53597">
    <property type="entry name" value="Dihydrofolate reductase-like"/>
    <property type="match status" value="1"/>
</dbReference>
<dbReference type="PANTHER" id="PTHR38011:SF11">
    <property type="entry name" value="2,5-DIAMINO-6-RIBOSYLAMINO-4(3H)-PYRIMIDINONE 5'-PHOSPHATE REDUCTASE"/>
    <property type="match status" value="1"/>
</dbReference>
<dbReference type="EMBL" id="JAUKVY010000020">
    <property type="protein sequence ID" value="MDO1535520.1"/>
    <property type="molecule type" value="Genomic_DNA"/>
</dbReference>
<reference evidence="2" key="1">
    <citation type="submission" date="2023-06" db="EMBL/GenBank/DDBJ databases">
        <authorList>
            <person name="Jiang Y."/>
            <person name="Liu Q."/>
        </authorList>
    </citation>
    <scope>NUCLEOTIDE SEQUENCE</scope>
    <source>
        <strain evidence="2">CGMCC 1.12090</strain>
    </source>
</reference>
<evidence type="ECO:0000313" key="2">
    <source>
        <dbReference type="EMBL" id="MDO1535520.1"/>
    </source>
</evidence>
<name>A0ABT8S9Q6_9BURK</name>
<dbReference type="PANTHER" id="PTHR38011">
    <property type="entry name" value="DIHYDROFOLATE REDUCTASE FAMILY PROTEIN (AFU_ORTHOLOGUE AFUA_8G06820)"/>
    <property type="match status" value="1"/>
</dbReference>
<dbReference type="Gene3D" id="3.40.430.10">
    <property type="entry name" value="Dihydrofolate Reductase, subunit A"/>
    <property type="match status" value="1"/>
</dbReference>
<accession>A0ABT8S9Q6</accession>
<keyword evidence="3" id="KW-1185">Reference proteome</keyword>
<organism evidence="2 3">
    <name type="scientific">Variovorax ginsengisoli</name>
    <dbReference type="NCBI Taxonomy" id="363844"/>
    <lineage>
        <taxon>Bacteria</taxon>
        <taxon>Pseudomonadati</taxon>
        <taxon>Pseudomonadota</taxon>
        <taxon>Betaproteobacteria</taxon>
        <taxon>Burkholderiales</taxon>
        <taxon>Comamonadaceae</taxon>
        <taxon>Variovorax</taxon>
    </lineage>
</organism>
<dbReference type="Proteomes" id="UP001169027">
    <property type="component" value="Unassembled WGS sequence"/>
</dbReference>
<evidence type="ECO:0000259" key="1">
    <source>
        <dbReference type="Pfam" id="PF01872"/>
    </source>
</evidence>
<dbReference type="InterPro" id="IPR024072">
    <property type="entry name" value="DHFR-like_dom_sf"/>
</dbReference>
<dbReference type="InterPro" id="IPR050765">
    <property type="entry name" value="Riboflavin_Biosynth_HTPR"/>
</dbReference>
<proteinExistence type="predicted"/>
<evidence type="ECO:0000313" key="3">
    <source>
        <dbReference type="Proteomes" id="UP001169027"/>
    </source>
</evidence>
<sequence length="188" mass="20068">MKTQYYTACSLDGFIATDDHSLEWLFPLGDINDTSYPVFIRGVGALAMGSSTYEWMLRHVVGAGAAWPYSQPAWVFSSRELPGVPSAPIHFVRGDVRPVHDAMKRAAGGKNIWLVGGGDLVGQFHDAGLLDEVIVQVGSVTLGSGRPLLPRRIVSPSLQLTAAKFVGPGFAELTYSVPSGAAPSRQPS</sequence>